<organism evidence="1 2">
    <name type="scientific">Ciona intestinalis</name>
    <name type="common">Transparent sea squirt</name>
    <name type="synonym">Ascidia intestinalis</name>
    <dbReference type="NCBI Taxonomy" id="7719"/>
    <lineage>
        <taxon>Eukaryota</taxon>
        <taxon>Metazoa</taxon>
        <taxon>Chordata</taxon>
        <taxon>Tunicata</taxon>
        <taxon>Ascidiacea</taxon>
        <taxon>Phlebobranchia</taxon>
        <taxon>Cionidae</taxon>
        <taxon>Ciona</taxon>
    </lineage>
</organism>
<sequence>MACHAAGPHPYRKHLKHQISLSHFGGGFISVSISIPGCCGVAEFCSLLLGE</sequence>
<evidence type="ECO:0000313" key="2">
    <source>
        <dbReference type="Proteomes" id="UP000008144"/>
    </source>
</evidence>
<dbReference type="InParanoid" id="H2XJW8"/>
<protein>
    <submittedName>
        <fullName evidence="1">Uncharacterized protein</fullName>
    </submittedName>
</protein>
<accession>H2XJW8</accession>
<dbReference type="EMBL" id="EAAA01001089">
    <property type="status" value="NOT_ANNOTATED_CDS"/>
    <property type="molecule type" value="Genomic_DNA"/>
</dbReference>
<name>H2XJW8_CIOIN</name>
<keyword evidence="2" id="KW-1185">Reference proteome</keyword>
<evidence type="ECO:0000313" key="1">
    <source>
        <dbReference type="Ensembl" id="ENSCINP00000029950.1"/>
    </source>
</evidence>
<dbReference type="HOGENOM" id="CLU_3105621_0_0_1"/>
<dbReference type="Ensembl" id="ENSCINT00000035151.1">
    <property type="protein sequence ID" value="ENSCINP00000029950.1"/>
    <property type="gene ID" value="ENSCING00000024177.1"/>
</dbReference>
<reference evidence="1" key="2">
    <citation type="journal article" date="2008" name="Genome Biol.">
        <title>Improved genome assembly and evidence-based global gene model set for the chordate Ciona intestinalis: new insight into intron and operon populations.</title>
        <authorList>
            <person name="Satou Y."/>
            <person name="Mineta K."/>
            <person name="Ogasawara M."/>
            <person name="Sasakura Y."/>
            <person name="Shoguchi E."/>
            <person name="Ueno K."/>
            <person name="Yamada L."/>
            <person name="Matsumoto J."/>
            <person name="Wasserscheid J."/>
            <person name="Dewar K."/>
            <person name="Wiley G.B."/>
            <person name="Macmil S.L."/>
            <person name="Roe B.A."/>
            <person name="Zeller R.W."/>
            <person name="Hastings K.E."/>
            <person name="Lemaire P."/>
            <person name="Lindquist E."/>
            <person name="Endo T."/>
            <person name="Hotta K."/>
            <person name="Inaba K."/>
        </authorList>
    </citation>
    <scope>NUCLEOTIDE SEQUENCE [LARGE SCALE GENOMIC DNA]</scope>
    <source>
        <strain evidence="1">wild type</strain>
    </source>
</reference>
<dbReference type="AlphaFoldDB" id="H2XJW8"/>
<proteinExistence type="predicted"/>
<reference evidence="2" key="1">
    <citation type="journal article" date="2002" name="Science">
        <title>The draft genome of Ciona intestinalis: insights into chordate and vertebrate origins.</title>
        <authorList>
            <person name="Dehal P."/>
            <person name="Satou Y."/>
            <person name="Campbell R.K."/>
            <person name="Chapman J."/>
            <person name="Degnan B."/>
            <person name="De Tomaso A."/>
            <person name="Davidson B."/>
            <person name="Di Gregorio A."/>
            <person name="Gelpke M."/>
            <person name="Goodstein D.M."/>
            <person name="Harafuji N."/>
            <person name="Hastings K.E."/>
            <person name="Ho I."/>
            <person name="Hotta K."/>
            <person name="Huang W."/>
            <person name="Kawashima T."/>
            <person name="Lemaire P."/>
            <person name="Martinez D."/>
            <person name="Meinertzhagen I.A."/>
            <person name="Necula S."/>
            <person name="Nonaka M."/>
            <person name="Putnam N."/>
            <person name="Rash S."/>
            <person name="Saiga H."/>
            <person name="Satake M."/>
            <person name="Terry A."/>
            <person name="Yamada L."/>
            <person name="Wang H.G."/>
            <person name="Awazu S."/>
            <person name="Azumi K."/>
            <person name="Boore J."/>
            <person name="Branno M."/>
            <person name="Chin-Bow S."/>
            <person name="DeSantis R."/>
            <person name="Doyle S."/>
            <person name="Francino P."/>
            <person name="Keys D.N."/>
            <person name="Haga S."/>
            <person name="Hayashi H."/>
            <person name="Hino K."/>
            <person name="Imai K.S."/>
            <person name="Inaba K."/>
            <person name="Kano S."/>
            <person name="Kobayashi K."/>
            <person name="Kobayashi M."/>
            <person name="Lee B.I."/>
            <person name="Makabe K.W."/>
            <person name="Manohar C."/>
            <person name="Matassi G."/>
            <person name="Medina M."/>
            <person name="Mochizuki Y."/>
            <person name="Mount S."/>
            <person name="Morishita T."/>
            <person name="Miura S."/>
            <person name="Nakayama A."/>
            <person name="Nishizaka S."/>
            <person name="Nomoto H."/>
            <person name="Ohta F."/>
            <person name="Oishi K."/>
            <person name="Rigoutsos I."/>
            <person name="Sano M."/>
            <person name="Sasaki A."/>
            <person name="Sasakura Y."/>
            <person name="Shoguchi E."/>
            <person name="Shin-i T."/>
            <person name="Spagnuolo A."/>
            <person name="Stainier D."/>
            <person name="Suzuki M.M."/>
            <person name="Tassy O."/>
            <person name="Takatori N."/>
            <person name="Tokuoka M."/>
            <person name="Yagi K."/>
            <person name="Yoshizaki F."/>
            <person name="Wada S."/>
            <person name="Zhang C."/>
            <person name="Hyatt P.D."/>
            <person name="Larimer F."/>
            <person name="Detter C."/>
            <person name="Doggett N."/>
            <person name="Glavina T."/>
            <person name="Hawkins T."/>
            <person name="Richardson P."/>
            <person name="Lucas S."/>
            <person name="Kohara Y."/>
            <person name="Levine M."/>
            <person name="Satoh N."/>
            <person name="Rokhsar D.S."/>
        </authorList>
    </citation>
    <scope>NUCLEOTIDE SEQUENCE [LARGE SCALE GENOMIC DNA]</scope>
</reference>
<reference evidence="1" key="3">
    <citation type="submission" date="2025-08" db="UniProtKB">
        <authorList>
            <consortium name="Ensembl"/>
        </authorList>
    </citation>
    <scope>IDENTIFICATION</scope>
</reference>
<dbReference type="Proteomes" id="UP000008144">
    <property type="component" value="Chromosome 13"/>
</dbReference>
<reference evidence="1" key="4">
    <citation type="submission" date="2025-09" db="UniProtKB">
        <authorList>
            <consortium name="Ensembl"/>
        </authorList>
    </citation>
    <scope>IDENTIFICATION</scope>
</reference>